<comment type="caution">
    <text evidence="15">The sequence shown here is derived from an EMBL/GenBank/DDBJ whole genome shotgun (WGS) entry which is preliminary data.</text>
</comment>
<keyword evidence="7 11" id="KW-0067">ATP-binding</keyword>
<evidence type="ECO:0000256" key="9">
    <source>
        <dbReference type="ARBA" id="ARBA00023204"/>
    </source>
</evidence>
<evidence type="ECO:0000313" key="16">
    <source>
        <dbReference type="Proteomes" id="UP001231616"/>
    </source>
</evidence>
<dbReference type="Gene3D" id="3.40.50.300">
    <property type="entry name" value="P-loop containing nucleotide triphosphate hydrolases"/>
    <property type="match status" value="3"/>
</dbReference>
<dbReference type="NCBIfam" id="TIGR01447">
    <property type="entry name" value="recD"/>
    <property type="match status" value="1"/>
</dbReference>
<dbReference type="Pfam" id="PF18335">
    <property type="entry name" value="SH3_13"/>
    <property type="match status" value="1"/>
</dbReference>
<feature type="domain" description="ATP-dependent RecD2 DNA helicase SH3" evidence="13">
    <location>
        <begin position="540"/>
        <end position="601"/>
    </location>
</feature>
<dbReference type="Gene3D" id="1.10.10.1020">
    <property type="entry name" value="RecBCD complex, subunit RecD, N-terminal domain"/>
    <property type="match status" value="1"/>
</dbReference>
<evidence type="ECO:0000256" key="1">
    <source>
        <dbReference type="ARBA" id="ARBA00022722"/>
    </source>
</evidence>
<comment type="subunit">
    <text evidence="11">Heterotrimer of RecB, RecC and RecD. All subunits contribute to DNA-binding.</text>
</comment>
<dbReference type="PANTHER" id="PTHR43788">
    <property type="entry name" value="DNA2/NAM7 HELICASE FAMILY MEMBER"/>
    <property type="match status" value="1"/>
</dbReference>
<protein>
    <recommendedName>
        <fullName evidence="11">RecBCD enzyme subunit RecD</fullName>
        <ecNumber evidence="11">5.6.2.3</ecNumber>
    </recommendedName>
    <alternativeName>
        <fullName evidence="11">DNA 5'-3' helicase subunit RecD</fullName>
    </alternativeName>
    <alternativeName>
        <fullName evidence="11">Exonuclease V subunit RecD</fullName>
        <shortName evidence="11">ExoV subunit RecD</shortName>
    </alternativeName>
    <alternativeName>
        <fullName evidence="11">Helicase/nuclease RecBCD subunit RecD</fullName>
    </alternativeName>
</protein>
<dbReference type="InterPro" id="IPR027417">
    <property type="entry name" value="P-loop_NTPase"/>
</dbReference>
<keyword evidence="16" id="KW-1185">Reference proteome</keyword>
<feature type="domain" description="UvrD-like helicase C-terminal" evidence="12">
    <location>
        <begin position="622"/>
        <end position="664"/>
    </location>
</feature>
<keyword evidence="9 11" id="KW-0234">DNA repair</keyword>
<accession>A0ABT9GXS8</accession>
<evidence type="ECO:0000256" key="11">
    <source>
        <dbReference type="HAMAP-Rule" id="MF_01487"/>
    </source>
</evidence>
<comment type="function">
    <text evidence="11">A helicase/nuclease that prepares dsDNA breaks (DSB) for recombinational DNA repair. Binds to DSBs and unwinds DNA via a highly rapid and processive ATP-dependent bidirectional helicase activity. Unwinds dsDNA until it encounters a Chi (crossover hotspot instigator) sequence from the 3' direction. Cuts ssDNA a few nucleotides 3' to the Chi site. The properties and activities of the enzyme are changed at Chi. The Chi-altered holoenzyme produces a long 3'-ssDNA overhang and facilitates RecA-binding to the ssDNA for homologous DNA recombination and repair. Holoenzyme degrades any linearized DNA that is unable to undergo homologous recombination. In the holoenzyme this subunit has ssDNA-dependent ATPase and 5'-3' helicase activity. When added to pre-assembled RecBC greatly stimulates nuclease activity and augments holoenzyme processivity. Negatively regulates the RecA-loading ability of RecBCD.</text>
</comment>
<organism evidence="15 16">
    <name type="scientific">Alkalimonas collagenimarina</name>
    <dbReference type="NCBI Taxonomy" id="400390"/>
    <lineage>
        <taxon>Bacteria</taxon>
        <taxon>Pseudomonadati</taxon>
        <taxon>Pseudomonadota</taxon>
        <taxon>Gammaproteobacteria</taxon>
        <taxon>Alkalimonas</taxon>
    </lineage>
</organism>
<comment type="catalytic activity">
    <reaction evidence="11">
        <text>ATP + H2O = ADP + phosphate + H(+)</text>
        <dbReference type="Rhea" id="RHEA:13065"/>
        <dbReference type="ChEBI" id="CHEBI:15377"/>
        <dbReference type="ChEBI" id="CHEBI:15378"/>
        <dbReference type="ChEBI" id="CHEBI:30616"/>
        <dbReference type="ChEBI" id="CHEBI:43474"/>
        <dbReference type="ChEBI" id="CHEBI:456216"/>
        <dbReference type="EC" id="5.6.2.3"/>
    </reaction>
</comment>
<reference evidence="15 16" key="1">
    <citation type="submission" date="2023-08" db="EMBL/GenBank/DDBJ databases">
        <authorList>
            <person name="Joshi A."/>
            <person name="Thite S."/>
        </authorList>
    </citation>
    <scope>NUCLEOTIDE SEQUENCE [LARGE SCALE GENOMIC DNA]</scope>
    <source>
        <strain evidence="15 16">AC40</strain>
    </source>
</reference>
<dbReference type="GO" id="GO:0008854">
    <property type="term" value="F:exodeoxyribonuclease V activity"/>
    <property type="evidence" value="ECO:0007669"/>
    <property type="project" value="UniProtKB-EC"/>
</dbReference>
<feature type="domain" description="RecBCD enzyme subunit RecD N-terminal" evidence="14">
    <location>
        <begin position="14"/>
        <end position="131"/>
    </location>
</feature>
<gene>
    <name evidence="11 15" type="primary">recD</name>
    <name evidence="15" type="ORF">Q3O60_06680</name>
</gene>
<keyword evidence="3 11" id="KW-0227">DNA damage</keyword>
<dbReference type="EC" id="5.6.2.3" evidence="11"/>
<keyword evidence="8 11" id="KW-0238">DNA-binding</keyword>
<proteinExistence type="inferred from homology"/>
<dbReference type="CDD" id="cd18809">
    <property type="entry name" value="SF1_C_RecD"/>
    <property type="match status" value="1"/>
</dbReference>
<evidence type="ECO:0000256" key="10">
    <source>
        <dbReference type="ARBA" id="ARBA00023235"/>
    </source>
</evidence>
<dbReference type="InterPro" id="IPR041851">
    <property type="entry name" value="RecD_N_sf"/>
</dbReference>
<evidence type="ECO:0000256" key="5">
    <source>
        <dbReference type="ARBA" id="ARBA00022806"/>
    </source>
</evidence>
<keyword evidence="2 11" id="KW-0547">Nucleotide-binding</keyword>
<keyword evidence="5 11" id="KW-0347">Helicase</keyword>
<dbReference type="RefSeq" id="WP_305893128.1">
    <property type="nucleotide sequence ID" value="NZ_JAUZVZ010000007.1"/>
</dbReference>
<dbReference type="InterPro" id="IPR027785">
    <property type="entry name" value="UvrD-like_helicase_C"/>
</dbReference>
<evidence type="ECO:0000256" key="7">
    <source>
        <dbReference type="ARBA" id="ARBA00022840"/>
    </source>
</evidence>
<name>A0ABT9GXS8_9GAMM</name>
<evidence type="ECO:0000256" key="4">
    <source>
        <dbReference type="ARBA" id="ARBA00022801"/>
    </source>
</evidence>
<keyword evidence="10 11" id="KW-0413">Isomerase</keyword>
<dbReference type="Pfam" id="PF13245">
    <property type="entry name" value="AAA_19"/>
    <property type="match status" value="1"/>
</dbReference>
<dbReference type="InterPro" id="IPR006344">
    <property type="entry name" value="RecD"/>
</dbReference>
<comment type="miscellaneous">
    <text evidence="11">In the RecBCD complex, RecB has a slow 3'-5' helicase, an exonuclease activity and loads RecA onto ssDNA, RecD has a fast 5'-3' helicase activity, while RecC stimulates the ATPase and processivity of the RecB helicase and contributes to recognition of the Chi site.</text>
</comment>
<dbReference type="PANTHER" id="PTHR43788:SF6">
    <property type="entry name" value="DNA HELICASE B"/>
    <property type="match status" value="1"/>
</dbReference>
<evidence type="ECO:0000259" key="14">
    <source>
        <dbReference type="Pfam" id="PF21185"/>
    </source>
</evidence>
<dbReference type="InterPro" id="IPR050534">
    <property type="entry name" value="Coronavir_polyprotein_1ab"/>
</dbReference>
<dbReference type="Pfam" id="PF13538">
    <property type="entry name" value="UvrD_C_2"/>
    <property type="match status" value="1"/>
</dbReference>
<evidence type="ECO:0000256" key="2">
    <source>
        <dbReference type="ARBA" id="ARBA00022741"/>
    </source>
</evidence>
<keyword evidence="1 11" id="KW-0540">Nuclease</keyword>
<dbReference type="EMBL" id="JAUZVZ010000007">
    <property type="protein sequence ID" value="MDP4535865.1"/>
    <property type="molecule type" value="Genomic_DNA"/>
</dbReference>
<keyword evidence="6 11" id="KW-0269">Exonuclease</keyword>
<dbReference type="InterPro" id="IPR041451">
    <property type="entry name" value="RecD2_SH13"/>
</dbReference>
<dbReference type="CDD" id="cd17933">
    <property type="entry name" value="DEXSc_RecD-like"/>
    <property type="match status" value="1"/>
</dbReference>
<evidence type="ECO:0000256" key="6">
    <source>
        <dbReference type="ARBA" id="ARBA00022839"/>
    </source>
</evidence>
<keyword evidence="4 11" id="KW-0378">Hydrolase</keyword>
<dbReference type="HAMAP" id="MF_01487">
    <property type="entry name" value="RecD"/>
    <property type="match status" value="1"/>
</dbReference>
<evidence type="ECO:0000313" key="15">
    <source>
        <dbReference type="EMBL" id="MDP4535865.1"/>
    </source>
</evidence>
<dbReference type="Pfam" id="PF21185">
    <property type="entry name" value="RecD_N"/>
    <property type="match status" value="1"/>
</dbReference>
<evidence type="ECO:0000256" key="3">
    <source>
        <dbReference type="ARBA" id="ARBA00022763"/>
    </source>
</evidence>
<sequence>MADTLLSQAYNWAELGLIRRLDLMLARFFSNEQPDITAAEVLAIILTSEANGRGHVCLDLKAVSESPDQVLLQPGQAMGDERAVALQQLSQYLHALAVEDWLAALSHSELVENHLSNTVVEPNHRPFVLAGSAAQPLLYMRRYWQYEADISRAIQPRLALQQHPAIQPGLAGQPLPTALMRALLAGLFASAHDSSEFNWQQAACALAARSQFGIITGGPGTGKTTTVIKLLALLQALRLARQQTPLHICLAAPTGKAAARLNESVAGSLAKMDFSRLADSGSLDQQALKACIPTEVTTLHRLLGAQPDSRHFKYNQTNPLPADVVVVDEASMVDVEMMAALLQALPAQCRLYLLGDKDQLASVEAGSILGDLCRDAEAGRYSTETADYLAEVCNQSLPLAYLTSSEPAPALAQAITMLRVSYRFHQGGAIHQLATLVNTGMLAGEWQPKRIKALKQIFSSADAKGKLQLIQQSQQQPHFNSQLKSLLIEGYKPYLAAVASFDAAAEPAQRDQAALAILQLQRDFQLLAAVKQGDWGVSGLNQRIEHLLQQHQLLQTDGYHWYAGRPVLMTRNDYHLKLMNGDIGICLPYVENEQHSLRVAFPDTELGIRWVLPSRLDDVDTVFAMTVHKSQGSEFQHAVLLLPASSSPLLTRELLYTGITRASQCFSLIYDHEYVVEATMQQQVQRASGIVITTL</sequence>
<dbReference type="InterPro" id="IPR049550">
    <property type="entry name" value="RecD_N"/>
</dbReference>
<feature type="binding site" evidence="11">
    <location>
        <begin position="217"/>
        <end position="224"/>
    </location>
    <ligand>
        <name>ATP</name>
        <dbReference type="ChEBI" id="CHEBI:30616"/>
    </ligand>
</feature>
<evidence type="ECO:0000256" key="8">
    <source>
        <dbReference type="ARBA" id="ARBA00023125"/>
    </source>
</evidence>
<dbReference type="Proteomes" id="UP001231616">
    <property type="component" value="Unassembled WGS sequence"/>
</dbReference>
<dbReference type="SUPFAM" id="SSF52540">
    <property type="entry name" value="P-loop containing nucleoside triphosphate hydrolases"/>
    <property type="match status" value="1"/>
</dbReference>
<evidence type="ECO:0000259" key="12">
    <source>
        <dbReference type="Pfam" id="PF13538"/>
    </source>
</evidence>
<comment type="similarity">
    <text evidence="11">Belongs to the RecD family.</text>
</comment>
<evidence type="ECO:0000259" key="13">
    <source>
        <dbReference type="Pfam" id="PF18335"/>
    </source>
</evidence>